<protein>
    <recommendedName>
        <fullName evidence="4">Lipoprotein</fullName>
    </recommendedName>
</protein>
<gene>
    <name evidence="2" type="ORF">rosag_05820</name>
</gene>
<proteinExistence type="predicted"/>
<evidence type="ECO:0008006" key="4">
    <source>
        <dbReference type="Google" id="ProtNLM"/>
    </source>
</evidence>
<reference evidence="2" key="1">
    <citation type="submission" date="2022-08" db="EMBL/GenBank/DDBJ databases">
        <title>Draft genome sequencing of Roseisolibacter agri AW1220.</title>
        <authorList>
            <person name="Tobiishi Y."/>
            <person name="Tonouchi A."/>
        </authorList>
    </citation>
    <scope>NUCLEOTIDE SEQUENCE</scope>
    <source>
        <strain evidence="2">AW1220</strain>
    </source>
</reference>
<dbReference type="RefSeq" id="WP_284348515.1">
    <property type="nucleotide sequence ID" value="NZ_BRXS01000001.1"/>
</dbReference>
<feature type="chain" id="PRO_5041397302" description="Lipoprotein" evidence="1">
    <location>
        <begin position="19"/>
        <end position="165"/>
    </location>
</feature>
<evidence type="ECO:0000313" key="3">
    <source>
        <dbReference type="Proteomes" id="UP001161325"/>
    </source>
</evidence>
<dbReference type="Proteomes" id="UP001161325">
    <property type="component" value="Unassembled WGS sequence"/>
</dbReference>
<dbReference type="EMBL" id="BRXS01000001">
    <property type="protein sequence ID" value="GLC24069.1"/>
    <property type="molecule type" value="Genomic_DNA"/>
</dbReference>
<evidence type="ECO:0000313" key="2">
    <source>
        <dbReference type="EMBL" id="GLC24069.1"/>
    </source>
</evidence>
<name>A0AA37Q0C8_9BACT</name>
<sequence length="165" mass="17637">MRPIPLRVLALFAALATAGCDDVTGPALPREGAPRELEISFSGFGFGSHDVTLRGDTLVVTRRDFFQPQTPSVTSVVPDAAAWQRFWAAATAAGVPMWPRRCENPIIADGAGFSLRIVAGARVWESQGSNSYPQANGRCNGDPGQSEDFRAFLGAVSQLIGRSYP</sequence>
<organism evidence="2 3">
    <name type="scientific">Roseisolibacter agri</name>
    <dbReference type="NCBI Taxonomy" id="2014610"/>
    <lineage>
        <taxon>Bacteria</taxon>
        <taxon>Pseudomonadati</taxon>
        <taxon>Gemmatimonadota</taxon>
        <taxon>Gemmatimonadia</taxon>
        <taxon>Gemmatimonadales</taxon>
        <taxon>Gemmatimonadaceae</taxon>
        <taxon>Roseisolibacter</taxon>
    </lineage>
</organism>
<feature type="signal peptide" evidence="1">
    <location>
        <begin position="1"/>
        <end position="18"/>
    </location>
</feature>
<evidence type="ECO:0000256" key="1">
    <source>
        <dbReference type="SAM" id="SignalP"/>
    </source>
</evidence>
<dbReference type="PROSITE" id="PS51257">
    <property type="entry name" value="PROKAR_LIPOPROTEIN"/>
    <property type="match status" value="1"/>
</dbReference>
<keyword evidence="3" id="KW-1185">Reference proteome</keyword>
<comment type="caution">
    <text evidence="2">The sequence shown here is derived from an EMBL/GenBank/DDBJ whole genome shotgun (WGS) entry which is preliminary data.</text>
</comment>
<accession>A0AA37Q0C8</accession>
<keyword evidence="1" id="KW-0732">Signal</keyword>
<dbReference type="AlphaFoldDB" id="A0AA37Q0C8"/>